<gene>
    <name evidence="1" type="ORF">RF11_16296</name>
</gene>
<keyword evidence="2" id="KW-1185">Reference proteome</keyword>
<comment type="caution">
    <text evidence="1">The sequence shown here is derived from an EMBL/GenBank/DDBJ whole genome shotgun (WGS) entry which is preliminary data.</text>
</comment>
<reference evidence="1 2" key="1">
    <citation type="journal article" date="2014" name="Genome Biol. Evol.">
        <title>The genome of the myxosporean Thelohanellus kitauei shows adaptations to nutrient acquisition within its fish host.</title>
        <authorList>
            <person name="Yang Y."/>
            <person name="Xiong J."/>
            <person name="Zhou Z."/>
            <person name="Huo F."/>
            <person name="Miao W."/>
            <person name="Ran C."/>
            <person name="Liu Y."/>
            <person name="Zhang J."/>
            <person name="Feng J."/>
            <person name="Wang M."/>
            <person name="Wang M."/>
            <person name="Wang L."/>
            <person name="Yao B."/>
        </authorList>
    </citation>
    <scope>NUCLEOTIDE SEQUENCE [LARGE SCALE GENOMIC DNA]</scope>
    <source>
        <strain evidence="1">Wuqing</strain>
    </source>
</reference>
<name>A0A0C2N436_THEKT</name>
<sequence length="100" mass="11642">MDVLKSLVLQLKRFEEKVNFTYYLTHFQHDDKSWIRRRGLILEFNAECFLDTVVTNENGPFLSLKGSKMMNIVLEKEICLPGLASILGRHDFMLGHILLT</sequence>
<dbReference type="EMBL" id="JWZT01002772">
    <property type="protein sequence ID" value="KII68607.1"/>
    <property type="molecule type" value="Genomic_DNA"/>
</dbReference>
<accession>A0A0C2N436</accession>
<dbReference type="AlphaFoldDB" id="A0A0C2N436"/>
<proteinExistence type="predicted"/>
<evidence type="ECO:0000313" key="2">
    <source>
        <dbReference type="Proteomes" id="UP000031668"/>
    </source>
</evidence>
<protein>
    <submittedName>
        <fullName evidence="1">Uncharacterized protein</fullName>
    </submittedName>
</protein>
<dbReference type="Proteomes" id="UP000031668">
    <property type="component" value="Unassembled WGS sequence"/>
</dbReference>
<evidence type="ECO:0000313" key="1">
    <source>
        <dbReference type="EMBL" id="KII68607.1"/>
    </source>
</evidence>
<organism evidence="1 2">
    <name type="scientific">Thelohanellus kitauei</name>
    <name type="common">Myxosporean</name>
    <dbReference type="NCBI Taxonomy" id="669202"/>
    <lineage>
        <taxon>Eukaryota</taxon>
        <taxon>Metazoa</taxon>
        <taxon>Cnidaria</taxon>
        <taxon>Myxozoa</taxon>
        <taxon>Myxosporea</taxon>
        <taxon>Bivalvulida</taxon>
        <taxon>Platysporina</taxon>
        <taxon>Myxobolidae</taxon>
        <taxon>Thelohanellus</taxon>
    </lineage>
</organism>